<keyword evidence="2" id="KW-1133">Transmembrane helix</keyword>
<organism evidence="3 4">
    <name type="scientific">Ephemerocybe angulata</name>
    <dbReference type="NCBI Taxonomy" id="980116"/>
    <lineage>
        <taxon>Eukaryota</taxon>
        <taxon>Fungi</taxon>
        <taxon>Dikarya</taxon>
        <taxon>Basidiomycota</taxon>
        <taxon>Agaricomycotina</taxon>
        <taxon>Agaricomycetes</taxon>
        <taxon>Agaricomycetidae</taxon>
        <taxon>Agaricales</taxon>
        <taxon>Agaricineae</taxon>
        <taxon>Psathyrellaceae</taxon>
        <taxon>Ephemerocybe</taxon>
    </lineage>
</organism>
<evidence type="ECO:0000313" key="4">
    <source>
        <dbReference type="Proteomes" id="UP000521943"/>
    </source>
</evidence>
<dbReference type="EMBL" id="JACGCI010000059">
    <property type="protein sequence ID" value="KAF6750060.1"/>
    <property type="molecule type" value="Genomic_DNA"/>
</dbReference>
<evidence type="ECO:0000256" key="2">
    <source>
        <dbReference type="SAM" id="Phobius"/>
    </source>
</evidence>
<keyword evidence="4" id="KW-1185">Reference proteome</keyword>
<gene>
    <name evidence="3" type="ORF">DFP72DRAFT_852031</name>
</gene>
<accession>A0A8H6HN27</accession>
<reference evidence="3 4" key="1">
    <citation type="submission" date="2020-07" db="EMBL/GenBank/DDBJ databases">
        <title>Comparative genomics of pyrophilous fungi reveals a link between fire events and developmental genes.</title>
        <authorList>
            <consortium name="DOE Joint Genome Institute"/>
            <person name="Steindorff A.S."/>
            <person name="Carver A."/>
            <person name="Calhoun S."/>
            <person name="Stillman K."/>
            <person name="Liu H."/>
            <person name="Lipzen A."/>
            <person name="Pangilinan J."/>
            <person name="Labutti K."/>
            <person name="Bruns T.D."/>
            <person name="Grigoriev I.V."/>
        </authorList>
    </citation>
    <scope>NUCLEOTIDE SEQUENCE [LARGE SCALE GENOMIC DNA]</scope>
    <source>
        <strain evidence="3 4">CBS 144469</strain>
    </source>
</reference>
<keyword evidence="2" id="KW-0812">Transmembrane</keyword>
<feature type="compositionally biased region" description="Polar residues" evidence="1">
    <location>
        <begin position="11"/>
        <end position="21"/>
    </location>
</feature>
<dbReference type="Proteomes" id="UP000521943">
    <property type="component" value="Unassembled WGS sequence"/>
</dbReference>
<name>A0A8H6HN27_9AGAR</name>
<feature type="region of interest" description="Disordered" evidence="1">
    <location>
        <begin position="1"/>
        <end position="67"/>
    </location>
</feature>
<keyword evidence="2" id="KW-0472">Membrane</keyword>
<feature type="transmembrane region" description="Helical" evidence="2">
    <location>
        <begin position="84"/>
        <end position="106"/>
    </location>
</feature>
<dbReference type="AlphaFoldDB" id="A0A8H6HN27"/>
<evidence type="ECO:0000313" key="3">
    <source>
        <dbReference type="EMBL" id="KAF6750060.1"/>
    </source>
</evidence>
<comment type="caution">
    <text evidence="3">The sequence shown here is derived from an EMBL/GenBank/DDBJ whole genome shotgun (WGS) entry which is preliminary data.</text>
</comment>
<protein>
    <submittedName>
        <fullName evidence="3">Uncharacterized protein</fullName>
    </submittedName>
</protein>
<proteinExistence type="predicted"/>
<evidence type="ECO:0000256" key="1">
    <source>
        <dbReference type="SAM" id="MobiDB-lite"/>
    </source>
</evidence>
<sequence>MNSPHRPFMLQPNSRSSSTLKSKPDDVPQNPGPPAYPGFRLSRGALDPDEAERATSAPSTSATMPGAGWKSRWAAFRARYPPKYLAISTLLIVVFLAVIVLAVAMLKAYNKNVGGKAGKAVAS</sequence>